<sequence>MAPPRFPNGMSLYTIGFAALRYPALPPPPVDVPLTNQMQEPEEQNHMIAQIASQYLESLLSYQTSNEPTLHDPSLPQYYFSTAICLLNLLNTNPDVCKRIAAHPALVNNVIEKLLAPDFVDKMKGAPRPGGAHFPAATFEEDFGSVLQFLSTMLLYKDQIPLPHPRIQELIPKLRTWKQTYRSSSVKTISNASERLIQQIDGSMSPTMVAMMRSMQDESLVCGVASCGVQGRTDLTPCGGCKIQRYCGSEHQRADWKYHKHICNKGLQGPAENSPVAPEETS</sequence>
<dbReference type="PROSITE" id="PS50865">
    <property type="entry name" value="ZF_MYND_2"/>
    <property type="match status" value="1"/>
</dbReference>
<accession>A0A8T9BY14</accession>
<dbReference type="Gene3D" id="6.10.140.2220">
    <property type="match status" value="1"/>
</dbReference>
<dbReference type="GO" id="GO:0008270">
    <property type="term" value="F:zinc ion binding"/>
    <property type="evidence" value="ECO:0007669"/>
    <property type="project" value="UniProtKB-KW"/>
</dbReference>
<dbReference type="EMBL" id="QGMK01001349">
    <property type="protein sequence ID" value="TVY68985.1"/>
    <property type="molecule type" value="Genomic_DNA"/>
</dbReference>
<protein>
    <submittedName>
        <fullName evidence="6">Protein CBFA2T3</fullName>
    </submittedName>
</protein>
<evidence type="ECO:0000259" key="5">
    <source>
        <dbReference type="PROSITE" id="PS50865"/>
    </source>
</evidence>
<evidence type="ECO:0000256" key="3">
    <source>
        <dbReference type="ARBA" id="ARBA00022833"/>
    </source>
</evidence>
<keyword evidence="2 4" id="KW-0863">Zinc-finger</keyword>
<dbReference type="Pfam" id="PF01753">
    <property type="entry name" value="zf-MYND"/>
    <property type="match status" value="1"/>
</dbReference>
<organism evidence="6 7">
    <name type="scientific">Lachnellula suecica</name>
    <dbReference type="NCBI Taxonomy" id="602035"/>
    <lineage>
        <taxon>Eukaryota</taxon>
        <taxon>Fungi</taxon>
        <taxon>Dikarya</taxon>
        <taxon>Ascomycota</taxon>
        <taxon>Pezizomycotina</taxon>
        <taxon>Leotiomycetes</taxon>
        <taxon>Helotiales</taxon>
        <taxon>Lachnaceae</taxon>
        <taxon>Lachnellula</taxon>
    </lineage>
</organism>
<name>A0A8T9BY14_9HELO</name>
<reference evidence="6 7" key="1">
    <citation type="submission" date="2018-05" db="EMBL/GenBank/DDBJ databases">
        <title>Genome sequencing and assembly of the regulated plant pathogen Lachnellula willkommii and related sister species for the development of diagnostic species identification markers.</title>
        <authorList>
            <person name="Giroux E."/>
            <person name="Bilodeau G."/>
        </authorList>
    </citation>
    <scope>NUCLEOTIDE SEQUENCE [LARGE SCALE GENOMIC DNA]</scope>
    <source>
        <strain evidence="6 7">CBS 268.59</strain>
    </source>
</reference>
<dbReference type="SUPFAM" id="SSF144232">
    <property type="entry name" value="HIT/MYND zinc finger-like"/>
    <property type="match status" value="1"/>
</dbReference>
<keyword evidence="1" id="KW-0479">Metal-binding</keyword>
<keyword evidence="3" id="KW-0862">Zinc</keyword>
<evidence type="ECO:0000313" key="7">
    <source>
        <dbReference type="Proteomes" id="UP000469558"/>
    </source>
</evidence>
<keyword evidence="7" id="KW-1185">Reference proteome</keyword>
<gene>
    <name evidence="6" type="primary">Cbfa2t3</name>
    <name evidence="6" type="ORF">LSUE1_G007370</name>
</gene>
<dbReference type="InterPro" id="IPR002893">
    <property type="entry name" value="Znf_MYND"/>
</dbReference>
<comment type="caution">
    <text evidence="6">The sequence shown here is derived from an EMBL/GenBank/DDBJ whole genome shotgun (WGS) entry which is preliminary data.</text>
</comment>
<evidence type="ECO:0000256" key="1">
    <source>
        <dbReference type="ARBA" id="ARBA00022723"/>
    </source>
</evidence>
<dbReference type="Proteomes" id="UP000469558">
    <property type="component" value="Unassembled WGS sequence"/>
</dbReference>
<evidence type="ECO:0000256" key="2">
    <source>
        <dbReference type="ARBA" id="ARBA00022771"/>
    </source>
</evidence>
<dbReference type="OrthoDB" id="432970at2759"/>
<evidence type="ECO:0000256" key="4">
    <source>
        <dbReference type="PROSITE-ProRule" id="PRU00134"/>
    </source>
</evidence>
<feature type="domain" description="MYND-type" evidence="5">
    <location>
        <begin position="224"/>
        <end position="263"/>
    </location>
</feature>
<dbReference type="AlphaFoldDB" id="A0A8T9BY14"/>
<proteinExistence type="predicted"/>
<evidence type="ECO:0000313" key="6">
    <source>
        <dbReference type="EMBL" id="TVY68985.1"/>
    </source>
</evidence>